<accession>A0A951U6X7</accession>
<feature type="repeat" description="WD" evidence="3">
    <location>
        <begin position="191"/>
        <end position="226"/>
    </location>
</feature>
<keyword evidence="1 3" id="KW-0853">WD repeat</keyword>
<dbReference type="PANTHER" id="PTHR19848">
    <property type="entry name" value="WD40 REPEAT PROTEIN"/>
    <property type="match status" value="1"/>
</dbReference>
<dbReference type="SMART" id="SM00320">
    <property type="entry name" value="WD40"/>
    <property type="match status" value="5"/>
</dbReference>
<protein>
    <recommendedName>
        <fullName evidence="4">Anaphase-promoting complex subunit 4-like WD40 domain-containing protein</fullName>
    </recommendedName>
</protein>
<organism evidence="5 6">
    <name type="scientific">Pegethrix bostrychoides GSE-TBD4-15B</name>
    <dbReference type="NCBI Taxonomy" id="2839662"/>
    <lineage>
        <taxon>Bacteria</taxon>
        <taxon>Bacillati</taxon>
        <taxon>Cyanobacteriota</taxon>
        <taxon>Cyanophyceae</taxon>
        <taxon>Oculatellales</taxon>
        <taxon>Oculatellaceae</taxon>
        <taxon>Pegethrix</taxon>
    </lineage>
</organism>
<dbReference type="AlphaFoldDB" id="A0A951U6X7"/>
<feature type="repeat" description="WD" evidence="3">
    <location>
        <begin position="150"/>
        <end position="191"/>
    </location>
</feature>
<dbReference type="Gene3D" id="2.130.10.10">
    <property type="entry name" value="YVTN repeat-like/Quinoprotein amine dehydrogenase"/>
    <property type="match status" value="2"/>
</dbReference>
<dbReference type="PRINTS" id="PR00320">
    <property type="entry name" value="GPROTEINBRPT"/>
</dbReference>
<feature type="domain" description="Anaphase-promoting complex subunit 4-like WD40" evidence="4">
    <location>
        <begin position="160"/>
        <end position="243"/>
    </location>
</feature>
<dbReference type="SUPFAM" id="SSF50978">
    <property type="entry name" value="WD40 repeat-like"/>
    <property type="match status" value="1"/>
</dbReference>
<evidence type="ECO:0000256" key="3">
    <source>
        <dbReference type="PROSITE-ProRule" id="PRU00221"/>
    </source>
</evidence>
<dbReference type="InterPro" id="IPR015943">
    <property type="entry name" value="WD40/YVTN_repeat-like_dom_sf"/>
</dbReference>
<feature type="repeat" description="WD" evidence="3">
    <location>
        <begin position="109"/>
        <end position="150"/>
    </location>
</feature>
<gene>
    <name evidence="5" type="ORF">KME07_23580</name>
</gene>
<keyword evidence="2" id="KW-0677">Repeat</keyword>
<reference evidence="5" key="1">
    <citation type="submission" date="2021-05" db="EMBL/GenBank/DDBJ databases">
        <authorList>
            <person name="Pietrasiak N."/>
            <person name="Ward R."/>
            <person name="Stajich J.E."/>
            <person name="Kurbessoian T."/>
        </authorList>
    </citation>
    <scope>NUCLEOTIDE SEQUENCE</scope>
    <source>
        <strain evidence="5">GSE-TBD4-15B</strain>
    </source>
</reference>
<dbReference type="PROSITE" id="PS00678">
    <property type="entry name" value="WD_REPEATS_1"/>
    <property type="match status" value="1"/>
</dbReference>
<evidence type="ECO:0000313" key="6">
    <source>
        <dbReference type="Proteomes" id="UP000707356"/>
    </source>
</evidence>
<reference evidence="5" key="2">
    <citation type="journal article" date="2022" name="Microbiol. Resour. Announc.">
        <title>Metagenome Sequencing to Explore Phylogenomics of Terrestrial Cyanobacteria.</title>
        <authorList>
            <person name="Ward R.D."/>
            <person name="Stajich J.E."/>
            <person name="Johansen J.R."/>
            <person name="Huntemann M."/>
            <person name="Clum A."/>
            <person name="Foster B."/>
            <person name="Foster B."/>
            <person name="Roux S."/>
            <person name="Palaniappan K."/>
            <person name="Varghese N."/>
            <person name="Mukherjee S."/>
            <person name="Reddy T.B.K."/>
            <person name="Daum C."/>
            <person name="Copeland A."/>
            <person name="Chen I.A."/>
            <person name="Ivanova N.N."/>
            <person name="Kyrpides N.C."/>
            <person name="Shapiro N."/>
            <person name="Eloe-Fadrosh E.A."/>
            <person name="Pietrasiak N."/>
        </authorList>
    </citation>
    <scope>NUCLEOTIDE SEQUENCE</scope>
    <source>
        <strain evidence="5">GSE-TBD4-15B</strain>
    </source>
</reference>
<dbReference type="Pfam" id="PF12894">
    <property type="entry name" value="ANAPC4_WD40"/>
    <property type="match status" value="1"/>
</dbReference>
<dbReference type="InterPro" id="IPR036322">
    <property type="entry name" value="WD40_repeat_dom_sf"/>
</dbReference>
<evidence type="ECO:0000256" key="2">
    <source>
        <dbReference type="ARBA" id="ARBA00022737"/>
    </source>
</evidence>
<dbReference type="InterPro" id="IPR020472">
    <property type="entry name" value="WD40_PAC1"/>
</dbReference>
<sequence>MSRLRLSGQGNDGQNGEAPGDVYVRLLKVNEKQVNKDKGIKAELDTTEEAIASNICIFPAACLADVFPAVLGDDGSTGILLARITDFYDDLSSIMLVSTKDGSFNENLLTGHTANITSIMFNSNGKILASGSRDGTIRVWDIETEKSQLILDNQSEVTTLAFSPTRDVIASGDTNGSVKQWSIKTGKILTQSKHKDLVTKVSFSPDGKFLASASRDGNFIIQDATSLLPIQKLIIPGMISSVAFSQNGRYLASGTVERGIFKEYGIITVRRLKEDYSRSWVVGTFKDSSGIASLNFDLSGKYLVSANVNEVFKMWDIDSNQQITSRECKAFCIVDFNLNQLGIYTLEEIFGS</sequence>
<dbReference type="InterPro" id="IPR019775">
    <property type="entry name" value="WD40_repeat_CS"/>
</dbReference>
<dbReference type="PROSITE" id="PS50082">
    <property type="entry name" value="WD_REPEATS_2"/>
    <property type="match status" value="4"/>
</dbReference>
<evidence type="ECO:0000259" key="4">
    <source>
        <dbReference type="Pfam" id="PF12894"/>
    </source>
</evidence>
<dbReference type="EMBL" id="JAHHHV010000088">
    <property type="protein sequence ID" value="MBW4468419.1"/>
    <property type="molecule type" value="Genomic_DNA"/>
</dbReference>
<dbReference type="PROSITE" id="PS50294">
    <property type="entry name" value="WD_REPEATS_REGION"/>
    <property type="match status" value="2"/>
</dbReference>
<dbReference type="InterPro" id="IPR001680">
    <property type="entry name" value="WD40_rpt"/>
</dbReference>
<dbReference type="PANTHER" id="PTHR19848:SF8">
    <property type="entry name" value="F-BOX AND WD REPEAT DOMAIN CONTAINING 7"/>
    <property type="match status" value="1"/>
</dbReference>
<dbReference type="Proteomes" id="UP000707356">
    <property type="component" value="Unassembled WGS sequence"/>
</dbReference>
<name>A0A951U6X7_9CYAN</name>
<dbReference type="InterPro" id="IPR024977">
    <property type="entry name" value="Apc4-like_WD40_dom"/>
</dbReference>
<dbReference type="Pfam" id="PF00400">
    <property type="entry name" value="WD40"/>
    <property type="match status" value="1"/>
</dbReference>
<comment type="caution">
    <text evidence="5">The sequence shown here is derived from an EMBL/GenBank/DDBJ whole genome shotgun (WGS) entry which is preliminary data.</text>
</comment>
<evidence type="ECO:0000313" key="5">
    <source>
        <dbReference type="EMBL" id="MBW4468419.1"/>
    </source>
</evidence>
<evidence type="ECO:0000256" key="1">
    <source>
        <dbReference type="ARBA" id="ARBA00022574"/>
    </source>
</evidence>
<feature type="repeat" description="WD" evidence="3">
    <location>
        <begin position="284"/>
        <end position="325"/>
    </location>
</feature>
<proteinExistence type="predicted"/>